<protein>
    <submittedName>
        <fullName evidence="1">Uncharacterized protein</fullName>
    </submittedName>
</protein>
<dbReference type="Proteomes" id="UP000223366">
    <property type="component" value="Unassembled WGS sequence"/>
</dbReference>
<dbReference type="AlphaFoldDB" id="A0A9X7GG76"/>
<reference evidence="1 2" key="1">
    <citation type="submission" date="2017-09" db="EMBL/GenBank/DDBJ databases">
        <title>Large-scale bioinformatics analysis of Bacillus genomes uncovers conserved roles of natural products in bacterial physiology.</title>
        <authorList>
            <consortium name="Agbiome Team Llc"/>
            <person name="Bleich R.M."/>
            <person name="Grubbs K.J."/>
            <person name="Santa Maria K.C."/>
            <person name="Allen S.E."/>
            <person name="Farag S."/>
            <person name="Shank E.A."/>
            <person name="Bowers A."/>
        </authorList>
    </citation>
    <scope>NUCLEOTIDE SEQUENCE [LARGE SCALE GENOMIC DNA]</scope>
    <source>
        <strain evidence="1 2">AFS060060</strain>
    </source>
</reference>
<gene>
    <name evidence="1" type="ORF">COK99_02045</name>
</gene>
<dbReference type="EMBL" id="NVDU01000003">
    <property type="protein sequence ID" value="PFV35823.1"/>
    <property type="molecule type" value="Genomic_DNA"/>
</dbReference>
<evidence type="ECO:0000313" key="2">
    <source>
        <dbReference type="Proteomes" id="UP000223366"/>
    </source>
</evidence>
<organism evidence="1 2">
    <name type="scientific">Bacillus thuringiensis</name>
    <dbReference type="NCBI Taxonomy" id="1428"/>
    <lineage>
        <taxon>Bacteria</taxon>
        <taxon>Bacillati</taxon>
        <taxon>Bacillota</taxon>
        <taxon>Bacilli</taxon>
        <taxon>Bacillales</taxon>
        <taxon>Bacillaceae</taxon>
        <taxon>Bacillus</taxon>
        <taxon>Bacillus cereus group</taxon>
    </lineage>
</organism>
<dbReference type="RefSeq" id="WP_098685646.1">
    <property type="nucleotide sequence ID" value="NZ_NVDU01000003.1"/>
</dbReference>
<name>A0A9X7GG76_BACTU</name>
<accession>A0A9X7GG76</accession>
<evidence type="ECO:0000313" key="1">
    <source>
        <dbReference type="EMBL" id="PFV35823.1"/>
    </source>
</evidence>
<sequence length="424" mass="50083">MTKSSYELLYGSRGIDTEYEREKVEYRPDIGYTKEVVIQNIQPEVKSIIERSRRFTVSQSLLDYDELIKEIDIILQDIEKRNDKKLIDKLVEHLKHKRIKEAALLEKEQCGYKQTGDLEIYSLLFNIKESISAQREFIDSRFKVQFTDETDLEKIEAAELKSIDDWELLEAQVLEGYSLLAEHDEDDEQPIMDESLFPNMQDLNYDVLAQIEQDKRKQEIFHTTLADTAYIHRNRYFMILNIIEKSKMLVYNSKSLIDNNLKGLILSLKELGDLNIAKAHLILNFNDIQDQHLSIKGRMSTLDNEKEIFASEKHYLHQQLEVKTTEPLKNWLFEQEEQISGSMDLFAHYMIDSIDNAKQTYDSNMADILNFYKSEADFYEQQTNFLRSKEEIRRFYRILEDLEGVQEIHSAWAEEYLKAEGYSI</sequence>
<proteinExistence type="predicted"/>
<comment type="caution">
    <text evidence="1">The sequence shown here is derived from an EMBL/GenBank/DDBJ whole genome shotgun (WGS) entry which is preliminary data.</text>
</comment>